<accession>A0A0D9WTI6</accession>
<evidence type="ECO:0000313" key="3">
    <source>
        <dbReference type="Proteomes" id="UP000032180"/>
    </source>
</evidence>
<protein>
    <submittedName>
        <fullName evidence="2">Uncharacterized protein</fullName>
    </submittedName>
</protein>
<name>A0A0D9WTI6_9ORYZ</name>
<dbReference type="EnsemblPlants" id="LPERR06G21320.2">
    <property type="protein sequence ID" value="LPERR06G21320.2"/>
    <property type="gene ID" value="LPERR06G21320"/>
</dbReference>
<feature type="region of interest" description="Disordered" evidence="1">
    <location>
        <begin position="201"/>
        <end position="285"/>
    </location>
</feature>
<dbReference type="HOGENOM" id="CLU_977818_0_0_1"/>
<proteinExistence type="predicted"/>
<organism evidence="2 3">
    <name type="scientific">Leersia perrieri</name>
    <dbReference type="NCBI Taxonomy" id="77586"/>
    <lineage>
        <taxon>Eukaryota</taxon>
        <taxon>Viridiplantae</taxon>
        <taxon>Streptophyta</taxon>
        <taxon>Embryophyta</taxon>
        <taxon>Tracheophyta</taxon>
        <taxon>Spermatophyta</taxon>
        <taxon>Magnoliopsida</taxon>
        <taxon>Liliopsida</taxon>
        <taxon>Poales</taxon>
        <taxon>Poaceae</taxon>
        <taxon>BOP clade</taxon>
        <taxon>Oryzoideae</taxon>
        <taxon>Oryzeae</taxon>
        <taxon>Oryzinae</taxon>
        <taxon>Leersia</taxon>
    </lineage>
</organism>
<reference evidence="3" key="2">
    <citation type="submission" date="2013-12" db="EMBL/GenBank/DDBJ databases">
        <authorList>
            <person name="Yu Y."/>
            <person name="Lee S."/>
            <person name="de Baynast K."/>
            <person name="Wissotski M."/>
            <person name="Liu L."/>
            <person name="Talag J."/>
            <person name="Goicoechea J."/>
            <person name="Angelova A."/>
            <person name="Jetty R."/>
            <person name="Kudrna D."/>
            <person name="Golser W."/>
            <person name="Rivera L."/>
            <person name="Zhang J."/>
            <person name="Wing R."/>
        </authorList>
    </citation>
    <scope>NUCLEOTIDE SEQUENCE</scope>
</reference>
<dbReference type="AlphaFoldDB" id="A0A0D9WTI6"/>
<dbReference type="Proteomes" id="UP000032180">
    <property type="component" value="Chromosome 6"/>
</dbReference>
<sequence>MLGGIVPVKLLAATSKTVRLTRPEMSTPVMSPTKLFDRSFESWPIDSGNSPRLHIKKVVRELAGEVVAAGAENAQPRAVAETGGDDPTEQIHGEIKNGDLRAAHAQRRDRAMEAVVAGIQRHEAWRVFPDRGREFPLQEIARHVEQLEREAAAGNGRQWRQLLTSTTVTLDRENTTSGSSPERLFLDRLRYMSSVRLPIDGEIVPASPRPGSHSRVTAPPPPPSHPTPSHVQQSGEPCHSATMPSPAGGAASARNDSNASLSASKHAAARPQREAVGLPWTINLN</sequence>
<dbReference type="Gramene" id="LPERR06G21320.2">
    <property type="protein sequence ID" value="LPERR06G21320.2"/>
    <property type="gene ID" value="LPERR06G21320"/>
</dbReference>
<reference evidence="2 3" key="1">
    <citation type="submission" date="2012-08" db="EMBL/GenBank/DDBJ databases">
        <title>Oryza genome evolution.</title>
        <authorList>
            <person name="Wing R.A."/>
        </authorList>
    </citation>
    <scope>NUCLEOTIDE SEQUENCE</scope>
</reference>
<evidence type="ECO:0000313" key="2">
    <source>
        <dbReference type="EnsemblPlants" id="LPERR06G21320.2"/>
    </source>
</evidence>
<reference evidence="2" key="3">
    <citation type="submission" date="2015-04" db="UniProtKB">
        <authorList>
            <consortium name="EnsemblPlants"/>
        </authorList>
    </citation>
    <scope>IDENTIFICATION</scope>
</reference>
<keyword evidence="3" id="KW-1185">Reference proteome</keyword>
<feature type="compositionally biased region" description="Polar residues" evidence="1">
    <location>
        <begin position="254"/>
        <end position="263"/>
    </location>
</feature>
<evidence type="ECO:0000256" key="1">
    <source>
        <dbReference type="SAM" id="MobiDB-lite"/>
    </source>
</evidence>